<protein>
    <submittedName>
        <fullName evidence="3">Uncharacterized protein</fullName>
    </submittedName>
</protein>
<sequence>MAMDALRNLANNIPDWQRRLDNLNVQIECRQAGFAAAARSETTSIASPRSLRNKCLSKSYEPKNEDPMHPDLYMDLSSSQKRQKRQASQTSSAASGEDKPLPASAPSPDSEKHATLHKQVRKAVHEHVRPSAQVKKKQKSSSLLSADCVRTIYRARSMSIVYYDSFVQVFFDELVRFISSSRNLMRKAKMAAKVAQIKRMADLEIANDAKRSSDERFAVDAIPSLRYMSTRRPGHTPYELMSGEPSRPTDPQQPADVYDSLDKSLEFVQSTCEHGAHQFLRDADCYDEIAKIQARLEEVLLAAKQEIDRVQREEPELAEETSDVGKVRIHRPISVRRDMTTEHKSETDIEERRLAWDITSLKYDTAQAEVELEVDPNLEEEDLDSLPVLQYRSTRLMRSRAVF</sequence>
<dbReference type="Proteomes" id="UP000317257">
    <property type="component" value="Unassembled WGS sequence"/>
</dbReference>
<keyword evidence="1" id="KW-0175">Coiled coil</keyword>
<feature type="region of interest" description="Disordered" evidence="2">
    <location>
        <begin position="59"/>
        <end position="140"/>
    </location>
</feature>
<comment type="caution">
    <text evidence="3">The sequence shown here is derived from an EMBL/GenBank/DDBJ whole genome shotgun (WGS) entry which is preliminary data.</text>
</comment>
<evidence type="ECO:0000313" key="4">
    <source>
        <dbReference type="Proteomes" id="UP000317257"/>
    </source>
</evidence>
<reference evidence="4" key="1">
    <citation type="submission" date="2018-12" db="EMBL/GenBank/DDBJ databases">
        <title>The complete genome of Metarhizium rileyi, a key fungal pathogen of Lepidoptera.</title>
        <authorList>
            <person name="Binneck E."/>
            <person name="Lastra C.C.L."/>
            <person name="Sosa-Gomez D.R."/>
        </authorList>
    </citation>
    <scope>NUCLEOTIDE SEQUENCE [LARGE SCALE GENOMIC DNA]</scope>
    <source>
        <strain evidence="4">Cep018-CH2</strain>
    </source>
</reference>
<evidence type="ECO:0000256" key="2">
    <source>
        <dbReference type="SAM" id="MobiDB-lite"/>
    </source>
</evidence>
<evidence type="ECO:0000313" key="3">
    <source>
        <dbReference type="EMBL" id="TWU73252.1"/>
    </source>
</evidence>
<dbReference type="EMBL" id="SBHS01000019">
    <property type="protein sequence ID" value="TWU73252.1"/>
    <property type="molecule type" value="Genomic_DNA"/>
</dbReference>
<dbReference type="AlphaFoldDB" id="A0A5C6G643"/>
<proteinExistence type="predicted"/>
<feature type="compositionally biased region" description="Low complexity" evidence="2">
    <location>
        <begin position="86"/>
        <end position="95"/>
    </location>
</feature>
<organism evidence="3 4">
    <name type="scientific">Metarhizium rileyi (strain RCEF 4871)</name>
    <name type="common">Nomuraea rileyi</name>
    <dbReference type="NCBI Taxonomy" id="1649241"/>
    <lineage>
        <taxon>Eukaryota</taxon>
        <taxon>Fungi</taxon>
        <taxon>Dikarya</taxon>
        <taxon>Ascomycota</taxon>
        <taxon>Pezizomycotina</taxon>
        <taxon>Sordariomycetes</taxon>
        <taxon>Hypocreomycetidae</taxon>
        <taxon>Hypocreales</taxon>
        <taxon>Clavicipitaceae</taxon>
        <taxon>Metarhizium</taxon>
    </lineage>
</organism>
<evidence type="ECO:0000256" key="1">
    <source>
        <dbReference type="SAM" id="Coils"/>
    </source>
</evidence>
<feature type="coiled-coil region" evidence="1">
    <location>
        <begin position="293"/>
        <end position="320"/>
    </location>
</feature>
<name>A0A5C6G643_METRR</name>
<feature type="compositionally biased region" description="Basic and acidic residues" evidence="2">
    <location>
        <begin position="60"/>
        <end position="69"/>
    </location>
</feature>
<gene>
    <name evidence="3" type="ORF">ED733_001577</name>
</gene>
<feature type="region of interest" description="Disordered" evidence="2">
    <location>
        <begin position="231"/>
        <end position="254"/>
    </location>
</feature>
<accession>A0A5C6G643</accession>